<feature type="transmembrane region" description="Helical" evidence="8">
    <location>
        <begin position="33"/>
        <end position="52"/>
    </location>
</feature>
<evidence type="ECO:0000313" key="10">
    <source>
        <dbReference type="EnsemblMetazoa" id="CLYHEMP007202.2"/>
    </source>
</evidence>
<keyword evidence="4 8" id="KW-1133">Transmembrane helix</keyword>
<organism evidence="10 11">
    <name type="scientific">Clytia hemisphaerica</name>
    <dbReference type="NCBI Taxonomy" id="252671"/>
    <lineage>
        <taxon>Eukaryota</taxon>
        <taxon>Metazoa</taxon>
        <taxon>Cnidaria</taxon>
        <taxon>Hydrozoa</taxon>
        <taxon>Hydroidolina</taxon>
        <taxon>Leptothecata</taxon>
        <taxon>Obeliida</taxon>
        <taxon>Clytiidae</taxon>
        <taxon>Clytia</taxon>
    </lineage>
</organism>
<dbReference type="SUPFAM" id="SSF82866">
    <property type="entry name" value="Multidrug efflux transporter AcrB transmembrane domain"/>
    <property type="match status" value="2"/>
</dbReference>
<dbReference type="InterPro" id="IPR000731">
    <property type="entry name" value="SSD"/>
</dbReference>
<evidence type="ECO:0000256" key="6">
    <source>
        <dbReference type="ARBA" id="ARBA00023180"/>
    </source>
</evidence>
<comment type="subcellular location">
    <subcellularLocation>
        <location evidence="1">Membrane</location>
        <topology evidence="1">Multi-pass membrane protein</topology>
    </subcellularLocation>
</comment>
<evidence type="ECO:0000256" key="7">
    <source>
        <dbReference type="SAM" id="MobiDB-lite"/>
    </source>
</evidence>
<dbReference type="EnsemblMetazoa" id="CLYHEMT007202.2">
    <property type="protein sequence ID" value="CLYHEMP007202.2"/>
    <property type="gene ID" value="CLYHEMG007202"/>
</dbReference>
<feature type="region of interest" description="Disordered" evidence="7">
    <location>
        <begin position="1261"/>
        <end position="1284"/>
    </location>
</feature>
<dbReference type="GO" id="GO:0097108">
    <property type="term" value="F:hedgehog family protein binding"/>
    <property type="evidence" value="ECO:0007669"/>
    <property type="project" value="TreeGrafter"/>
</dbReference>
<dbReference type="PROSITE" id="PS50156">
    <property type="entry name" value="SSD"/>
    <property type="match status" value="1"/>
</dbReference>
<dbReference type="GO" id="GO:0008158">
    <property type="term" value="F:hedgehog receptor activity"/>
    <property type="evidence" value="ECO:0007669"/>
    <property type="project" value="TreeGrafter"/>
</dbReference>
<feature type="region of interest" description="Disordered" evidence="7">
    <location>
        <begin position="626"/>
        <end position="678"/>
    </location>
</feature>
<dbReference type="GO" id="GO:0005886">
    <property type="term" value="C:plasma membrane"/>
    <property type="evidence" value="ECO:0007669"/>
    <property type="project" value="TreeGrafter"/>
</dbReference>
<evidence type="ECO:0000313" key="11">
    <source>
        <dbReference type="Proteomes" id="UP000594262"/>
    </source>
</evidence>
<feature type="region of interest" description="Disordered" evidence="7">
    <location>
        <begin position="1298"/>
        <end position="1331"/>
    </location>
</feature>
<comment type="similarity">
    <text evidence="2">Belongs to the patched family.</text>
</comment>
<feature type="transmembrane region" description="Helical" evidence="8">
    <location>
        <begin position="534"/>
        <end position="556"/>
    </location>
</feature>
<feature type="transmembrane region" description="Helical" evidence="8">
    <location>
        <begin position="423"/>
        <end position="445"/>
    </location>
</feature>
<sequence>MKKCEALETIARTVRKKIHVNFYRLGCQIQKHFLGVALFSFVILAVCIVVPLNKYGLTVETDIQNIWVASSGRLSEEVAYSEKTTGRKGFQNEAEFGYEVLMQTAKDESQNMLTSAALQDHLEMVKKVKDIKSKTFGVNWTLRHICDRYRPPDFGVAHEWNQAIDNMVPCLVMTPLDCFWEGSIIASYGPHYTENLHMHLKSFHNRTLREGYKYHNPQDLVNYLGNSSSDQYMYKRVKRFVDKVGLGAGYMDRPCFATHKCPSSSNVSKDIAGEFQNGCYGVARKYMYWPKDVIVSKMFLDEDGFTSAHALQTVFKIQSPKTFLLDKEMSRVFASRQFGLKEATKVIDDWKLQFTKMVKEENEKRKSNSSNMLAFSTTSFKDLVKEFSNTPRKSSTYVGLILLTVYSIFTLKRWSSTIYSYGGLGLIGVVCAVASVFAGLCLASFSRMSLNTISVQVLPFLALGLGLDNIYLMARTYVFVCDRREFKCKEIVGMCLGEVGLDITLASFANTCSFLLASFVPIGAVQTFAKQAAIIYGVNWFTVIFAFSSILSFDVVRQRHKHMDLLFCFKECADDDDDDDDEEEERRARQVSEYVQSNISMSFPGATPDLPPLNAQSRVRVTTPSVIRRGGDEPPPPRFHLSRASAAQRNTHRSFNVTRQDRERLRRNRRRKRRERTTRQTTCKDFFFKLSLTYFAQHYYGPFLVKTSTKIISMIVCLALLIISLVGVMQVEKGLDLSDMVPKQTTEYQYFSERQKYFSYYKVFVVIANNTDGTRFDYANNQQLVYDLHRKLYNVGKMVKTPNRFWLDVFSSWLREWQTELREQWREKTKNGTLDKTCLPYCQNTMLEVQRIFELLTTPLRISRPTNPIGCTLAKAPTSKESKKNIVHRSLVNEQNIINPDLFYLALSLWHTEDSLGLWESEVEMLPRPPITHINHHRCHFFPEILEAAPEYSTISFEVHNIQTNEDYVQLIKDVRKICDEFKKKGLNSYPTGIPFTYWEQFVSLDDHLIVAITVLLSSIFLVALFCSMNLQAALFIVSFLGINLFETVGFIGLCGIKLSAISIIPLMMSVGAGTQFIVHSVMAFLNTEGTRDKRVRGSLEIMFASVFDCCLSSVIMIAMLASSKYDFIVRYFFQLMLWIILISMLNTLVFLPVMLSIGGPGKIQGRNAIAPVQTPTYFKTFPGNLTEWNTFNPYRRNTLSTVPEESSYLNSRSGTPANRGAAASISGGNVRGGNVRRGTSSSMSLDEFDEVDVAETSFEDHHFHPPSSSSRRPTPSPAWSHTPHACTARNERFHHATNYRNLPAKGRRGRGERVPSSNKWQHGERGAEAPKQTYVEIEENEHRVTTKIKTTIAMEFEYSHPFSVPEY</sequence>
<evidence type="ECO:0000256" key="1">
    <source>
        <dbReference type="ARBA" id="ARBA00004141"/>
    </source>
</evidence>
<feature type="region of interest" description="Disordered" evidence="7">
    <location>
        <begin position="1206"/>
        <end position="1247"/>
    </location>
</feature>
<evidence type="ECO:0000256" key="2">
    <source>
        <dbReference type="ARBA" id="ARBA00005585"/>
    </source>
</evidence>
<dbReference type="GO" id="GO:0045879">
    <property type="term" value="P:negative regulation of smoothened signaling pathway"/>
    <property type="evidence" value="ECO:0007669"/>
    <property type="project" value="TreeGrafter"/>
</dbReference>
<evidence type="ECO:0000256" key="4">
    <source>
        <dbReference type="ARBA" id="ARBA00022989"/>
    </source>
</evidence>
<accession>A0A7M5V7A0</accession>
<feature type="transmembrane region" description="Helical" evidence="8">
    <location>
        <begin position="1060"/>
        <end position="1086"/>
    </location>
</feature>
<feature type="transmembrane region" description="Helical" evidence="8">
    <location>
        <begin position="711"/>
        <end position="731"/>
    </location>
</feature>
<name>A0A7M5V7A0_9CNID</name>
<feature type="compositionally biased region" description="Basic residues" evidence="7">
    <location>
        <begin position="665"/>
        <end position="676"/>
    </location>
</feature>
<dbReference type="GO" id="GO:0005119">
    <property type="term" value="F:smoothened binding"/>
    <property type="evidence" value="ECO:0007669"/>
    <property type="project" value="TreeGrafter"/>
</dbReference>
<feature type="compositionally biased region" description="Polar residues" evidence="7">
    <location>
        <begin position="645"/>
        <end position="657"/>
    </location>
</feature>
<feature type="domain" description="SSD" evidence="9">
    <location>
        <begin position="392"/>
        <end position="553"/>
    </location>
</feature>
<keyword evidence="6" id="KW-0325">Glycoprotein</keyword>
<feature type="transmembrane region" description="Helical" evidence="8">
    <location>
        <begin position="1132"/>
        <end position="1158"/>
    </location>
</feature>
<feature type="transmembrane region" description="Helical" evidence="8">
    <location>
        <begin position="394"/>
        <end position="411"/>
    </location>
</feature>
<proteinExistence type="inferred from homology"/>
<reference evidence="10" key="1">
    <citation type="submission" date="2021-01" db="UniProtKB">
        <authorList>
            <consortium name="EnsemblMetazoa"/>
        </authorList>
    </citation>
    <scope>IDENTIFICATION</scope>
</reference>
<feature type="compositionally biased region" description="Polar residues" evidence="7">
    <location>
        <begin position="1206"/>
        <end position="1217"/>
    </location>
</feature>
<dbReference type="Gene3D" id="1.20.1640.10">
    <property type="entry name" value="Multidrug efflux transporter AcrB transmembrane domain"/>
    <property type="match status" value="2"/>
</dbReference>
<dbReference type="Proteomes" id="UP000594262">
    <property type="component" value="Unplaced"/>
</dbReference>
<keyword evidence="3 8" id="KW-0812">Transmembrane</keyword>
<dbReference type="OrthoDB" id="5873834at2759"/>
<feature type="transmembrane region" description="Helical" evidence="8">
    <location>
        <begin position="499"/>
        <end position="522"/>
    </location>
</feature>
<evidence type="ECO:0000256" key="8">
    <source>
        <dbReference type="SAM" id="Phobius"/>
    </source>
</evidence>
<feature type="transmembrane region" description="Helical" evidence="8">
    <location>
        <begin position="1098"/>
        <end position="1120"/>
    </location>
</feature>
<dbReference type="PANTHER" id="PTHR46022">
    <property type="entry name" value="PROTEIN PATCHED"/>
    <property type="match status" value="1"/>
</dbReference>
<evidence type="ECO:0000256" key="3">
    <source>
        <dbReference type="ARBA" id="ARBA00022692"/>
    </source>
</evidence>
<keyword evidence="5 8" id="KW-0472">Membrane</keyword>
<keyword evidence="11" id="KW-1185">Reference proteome</keyword>
<dbReference type="Pfam" id="PF12349">
    <property type="entry name" value="Sterol-sensing"/>
    <property type="match status" value="1"/>
</dbReference>
<evidence type="ECO:0000259" key="9">
    <source>
        <dbReference type="PROSITE" id="PS50156"/>
    </source>
</evidence>
<evidence type="ECO:0000256" key="5">
    <source>
        <dbReference type="ARBA" id="ARBA00023136"/>
    </source>
</evidence>
<dbReference type="InterPro" id="IPR053958">
    <property type="entry name" value="HMGCR/SNAP/NPC1-like_SSD"/>
</dbReference>
<dbReference type="PANTHER" id="PTHR46022:SF1">
    <property type="entry name" value="PROTEIN PATCHED"/>
    <property type="match status" value="1"/>
</dbReference>
<protein>
    <recommendedName>
        <fullName evidence="9">SSD domain-containing protein</fullName>
    </recommendedName>
</protein>
<feature type="transmembrane region" description="Helical" evidence="8">
    <location>
        <begin position="1034"/>
        <end position="1054"/>
    </location>
</feature>
<feature type="transmembrane region" description="Helical" evidence="8">
    <location>
        <begin position="457"/>
        <end position="478"/>
    </location>
</feature>
<feature type="transmembrane region" description="Helical" evidence="8">
    <location>
        <begin position="1009"/>
        <end position="1027"/>
    </location>
</feature>